<dbReference type="Proteomes" id="UP001444071">
    <property type="component" value="Unassembled WGS sequence"/>
</dbReference>
<dbReference type="EMBL" id="JAHRIM010064880">
    <property type="protein sequence ID" value="MEQ2272124.1"/>
    <property type="molecule type" value="Genomic_DNA"/>
</dbReference>
<feature type="compositionally biased region" description="Basic and acidic residues" evidence="1">
    <location>
        <begin position="20"/>
        <end position="30"/>
    </location>
</feature>
<feature type="region of interest" description="Disordered" evidence="1">
    <location>
        <begin position="1"/>
        <end position="97"/>
    </location>
</feature>
<evidence type="ECO:0000313" key="3">
    <source>
        <dbReference type="Proteomes" id="UP001444071"/>
    </source>
</evidence>
<evidence type="ECO:0000313" key="2">
    <source>
        <dbReference type="EMBL" id="MEQ2272124.1"/>
    </source>
</evidence>
<reference evidence="2 3" key="1">
    <citation type="submission" date="2021-06" db="EMBL/GenBank/DDBJ databases">
        <authorList>
            <person name="Palmer J.M."/>
        </authorList>
    </citation>
    <scope>NUCLEOTIDE SEQUENCE [LARGE SCALE GENOMIC DNA]</scope>
    <source>
        <strain evidence="2 3">XR_2019</strain>
        <tissue evidence="2">Muscle</tissue>
    </source>
</reference>
<accession>A0ABV0WSR4</accession>
<sequence>MPPNSNALRTAHGHTPTGELHSRKADETTHTHSASSTYSPAPSTLAASCPHHTADCEGKAKAPRNATPANTHRRNRADTTEHRTHNRTPNPTPRWDKFIQHEVPAQWQARPRNHTDTPHHCHCNDSPGRNIIQLNQSKCWYPHIQEEDTTPIPHTLQTPHATL</sequence>
<proteinExistence type="predicted"/>
<protein>
    <submittedName>
        <fullName evidence="2">Uncharacterized protein</fullName>
    </submittedName>
</protein>
<evidence type="ECO:0000256" key="1">
    <source>
        <dbReference type="SAM" id="MobiDB-lite"/>
    </source>
</evidence>
<comment type="caution">
    <text evidence="2">The sequence shown here is derived from an EMBL/GenBank/DDBJ whole genome shotgun (WGS) entry which is preliminary data.</text>
</comment>
<feature type="compositionally biased region" description="Low complexity" evidence="1">
    <location>
        <begin position="31"/>
        <end position="48"/>
    </location>
</feature>
<gene>
    <name evidence="2" type="ORF">XENORESO_015083</name>
</gene>
<keyword evidence="3" id="KW-1185">Reference proteome</keyword>
<name>A0ABV0WSR4_9TELE</name>
<organism evidence="2 3">
    <name type="scientific">Xenotaenia resolanae</name>
    <dbReference type="NCBI Taxonomy" id="208358"/>
    <lineage>
        <taxon>Eukaryota</taxon>
        <taxon>Metazoa</taxon>
        <taxon>Chordata</taxon>
        <taxon>Craniata</taxon>
        <taxon>Vertebrata</taxon>
        <taxon>Euteleostomi</taxon>
        <taxon>Actinopterygii</taxon>
        <taxon>Neopterygii</taxon>
        <taxon>Teleostei</taxon>
        <taxon>Neoteleostei</taxon>
        <taxon>Acanthomorphata</taxon>
        <taxon>Ovalentaria</taxon>
        <taxon>Atherinomorphae</taxon>
        <taxon>Cyprinodontiformes</taxon>
        <taxon>Goodeidae</taxon>
        <taxon>Xenotaenia</taxon>
    </lineage>
</organism>